<feature type="chain" id="PRO_5046871422" evidence="2">
    <location>
        <begin position="20"/>
        <end position="408"/>
    </location>
</feature>
<organism evidence="3 4">
    <name type="scientific">Streptomyces mauvecolor</name>
    <dbReference type="NCBI Taxonomy" id="58345"/>
    <lineage>
        <taxon>Bacteria</taxon>
        <taxon>Bacillati</taxon>
        <taxon>Actinomycetota</taxon>
        <taxon>Actinomycetes</taxon>
        <taxon>Kitasatosporales</taxon>
        <taxon>Streptomycetaceae</taxon>
        <taxon>Streptomyces</taxon>
    </lineage>
</organism>
<keyword evidence="4" id="KW-1185">Reference proteome</keyword>
<protein>
    <submittedName>
        <fullName evidence="3">Uncharacterized protein</fullName>
    </submittedName>
</protein>
<reference evidence="4" key="1">
    <citation type="journal article" date="2019" name="Int. J. Syst. Evol. Microbiol.">
        <title>The Global Catalogue of Microorganisms (GCM) 10K type strain sequencing project: providing services to taxonomists for standard genome sequencing and annotation.</title>
        <authorList>
            <consortium name="The Broad Institute Genomics Platform"/>
            <consortium name="The Broad Institute Genome Sequencing Center for Infectious Disease"/>
            <person name="Wu L."/>
            <person name="Ma J."/>
        </authorList>
    </citation>
    <scope>NUCLEOTIDE SEQUENCE [LARGE SCALE GENOMIC DNA]</scope>
    <source>
        <strain evidence="4">CCM 7224</strain>
    </source>
</reference>
<dbReference type="EMBL" id="JBHSIZ010000002">
    <property type="protein sequence ID" value="MFC4954986.1"/>
    <property type="molecule type" value="Genomic_DNA"/>
</dbReference>
<evidence type="ECO:0000313" key="3">
    <source>
        <dbReference type="EMBL" id="MFC4954986.1"/>
    </source>
</evidence>
<feature type="region of interest" description="Disordered" evidence="1">
    <location>
        <begin position="239"/>
        <end position="325"/>
    </location>
</feature>
<evidence type="ECO:0000313" key="4">
    <source>
        <dbReference type="Proteomes" id="UP001595834"/>
    </source>
</evidence>
<sequence>MAIELAVALGVLAARTAVAQLIQGQAMDNAAWAGVATQVVDVLVSTSTRQESGFQQLGQEVAELGRRVDQVGKAVGEIPAREFEEYMAAGRRYVRDLPDVWRSERDRRELIRDARREFVHAFGIADHMKSPERQAVADVAIAGCWLWVPSLPDVKKTIGAARQILEREMLYGTTMPTKSYADVLYLCKRYGEQLAIAGKPILPATQGRPPTGGARLAVRVKYGDPVVCAGVEMRVEELPPLAEDPPRPARPNPLPPARFPRSPQTSPLFPRNPQTPPLFPRNRQPPGRFQRNPQRFTGFPLNPQPSAWDLGTPGAPPAPPPPRKRVRVRVRNNRAEWIAVSMTADAVIVQLPGAGNTLPTENRVKPRTAKTFDLTRPRTALGSPAVAASRFLVLPSLPSLPTIGFVLP</sequence>
<proteinExistence type="predicted"/>
<keyword evidence="2" id="KW-0732">Signal</keyword>
<evidence type="ECO:0000256" key="1">
    <source>
        <dbReference type="SAM" id="MobiDB-lite"/>
    </source>
</evidence>
<dbReference type="Proteomes" id="UP001595834">
    <property type="component" value="Unassembled WGS sequence"/>
</dbReference>
<comment type="caution">
    <text evidence="3">The sequence shown here is derived from an EMBL/GenBank/DDBJ whole genome shotgun (WGS) entry which is preliminary data.</text>
</comment>
<name>A0ABV9UCV6_9ACTN</name>
<gene>
    <name evidence="3" type="ORF">ACFPFX_01555</name>
</gene>
<feature type="signal peptide" evidence="2">
    <location>
        <begin position="1"/>
        <end position="19"/>
    </location>
</feature>
<accession>A0ABV9UCV6</accession>
<evidence type="ECO:0000256" key="2">
    <source>
        <dbReference type="SAM" id="SignalP"/>
    </source>
</evidence>
<feature type="compositionally biased region" description="Pro residues" evidence="1">
    <location>
        <begin position="248"/>
        <end position="258"/>
    </location>
</feature>
<dbReference type="RefSeq" id="WP_344372399.1">
    <property type="nucleotide sequence ID" value="NZ_BAAASQ010000005.1"/>
</dbReference>